<dbReference type="OMA" id="WGAWALE"/>
<dbReference type="SMR" id="A0A015J4X0"/>
<keyword evidence="3" id="KW-0472">Membrane</keyword>
<evidence type="ECO:0000256" key="1">
    <source>
        <dbReference type="ARBA" id="ARBA00022801"/>
    </source>
</evidence>
<keyword evidence="3" id="KW-1133">Transmembrane helix</keyword>
<comment type="caution">
    <text evidence="4">The sequence shown here is derived from an EMBL/GenBank/DDBJ whole genome shotgun (WGS) entry which is preliminary data.</text>
</comment>
<evidence type="ECO:0000313" key="5">
    <source>
        <dbReference type="Proteomes" id="UP000022910"/>
    </source>
</evidence>
<name>A0A015J4X0_RHIIW</name>
<dbReference type="HOGENOM" id="CLU_015101_3_2_1"/>
<evidence type="ECO:0000256" key="2">
    <source>
        <dbReference type="ARBA" id="ARBA00023098"/>
    </source>
</evidence>
<evidence type="ECO:0000313" key="4">
    <source>
        <dbReference type="EMBL" id="EXX61770.1"/>
    </source>
</evidence>
<keyword evidence="5" id="KW-1185">Reference proteome</keyword>
<dbReference type="Proteomes" id="UP000022910">
    <property type="component" value="Unassembled WGS sequence"/>
</dbReference>
<dbReference type="OrthoDB" id="1600564at2759"/>
<dbReference type="Pfam" id="PF00657">
    <property type="entry name" value="Lipase_GDSL"/>
    <property type="match status" value="1"/>
</dbReference>
<keyword evidence="2" id="KW-0443">Lipid metabolism</keyword>
<dbReference type="GO" id="GO:0006629">
    <property type="term" value="P:lipid metabolic process"/>
    <property type="evidence" value="ECO:0007669"/>
    <property type="project" value="UniProtKB-KW"/>
</dbReference>
<accession>A0A015J4X0</accession>
<dbReference type="SUPFAM" id="SSF52266">
    <property type="entry name" value="SGNH hydrolase"/>
    <property type="match status" value="1"/>
</dbReference>
<gene>
    <name evidence="4" type="ORF">RirG_168080</name>
</gene>
<evidence type="ECO:0000256" key="3">
    <source>
        <dbReference type="SAM" id="Phobius"/>
    </source>
</evidence>
<protein>
    <submittedName>
        <fullName evidence="4">Uncharacterized protein</fullName>
    </submittedName>
</protein>
<organism evidence="4 5">
    <name type="scientific">Rhizophagus irregularis (strain DAOM 197198w)</name>
    <name type="common">Glomus intraradices</name>
    <dbReference type="NCBI Taxonomy" id="1432141"/>
    <lineage>
        <taxon>Eukaryota</taxon>
        <taxon>Fungi</taxon>
        <taxon>Fungi incertae sedis</taxon>
        <taxon>Mucoromycota</taxon>
        <taxon>Glomeromycotina</taxon>
        <taxon>Glomeromycetes</taxon>
        <taxon>Glomerales</taxon>
        <taxon>Glomeraceae</taxon>
        <taxon>Rhizophagus</taxon>
    </lineage>
</organism>
<dbReference type="InterPro" id="IPR001087">
    <property type="entry name" value="GDSL"/>
</dbReference>
<dbReference type="STRING" id="1432141.A0A015J4X0"/>
<keyword evidence="1" id="KW-0378">Hydrolase</keyword>
<dbReference type="AlphaFoldDB" id="A0A015J4X0"/>
<dbReference type="CDD" id="cd01846">
    <property type="entry name" value="fatty_acyltransferase_like"/>
    <property type="match status" value="1"/>
</dbReference>
<reference evidence="4 5" key="1">
    <citation type="submission" date="2014-02" db="EMBL/GenBank/DDBJ databases">
        <title>Single nucleus genome sequencing reveals high similarity among nuclei of an endomycorrhizal fungus.</title>
        <authorList>
            <person name="Lin K."/>
            <person name="Geurts R."/>
            <person name="Zhang Z."/>
            <person name="Limpens E."/>
            <person name="Saunders D.G."/>
            <person name="Mu D."/>
            <person name="Pang E."/>
            <person name="Cao H."/>
            <person name="Cha H."/>
            <person name="Lin T."/>
            <person name="Zhou Q."/>
            <person name="Shang Y."/>
            <person name="Li Y."/>
            <person name="Ivanov S."/>
            <person name="Sharma T."/>
            <person name="Velzen R.V."/>
            <person name="Ruijter N.D."/>
            <person name="Aanen D.K."/>
            <person name="Win J."/>
            <person name="Kamoun S."/>
            <person name="Bisseling T."/>
            <person name="Huang S."/>
        </authorList>
    </citation>
    <scope>NUCLEOTIDE SEQUENCE [LARGE SCALE GENOMIC DNA]</scope>
    <source>
        <strain evidence="5">DAOM197198w</strain>
    </source>
</reference>
<proteinExistence type="predicted"/>
<feature type="transmembrane region" description="Helical" evidence="3">
    <location>
        <begin position="6"/>
        <end position="24"/>
    </location>
</feature>
<sequence length="329" mass="38166">MLSSILFRSIFYVGYLLCFSIAIIKATPINKRQSVNETKPCPFDTIIVFGDSTCDNGNTWRLSNFTYPPSDYFYKGRFSNGPTWVEYLADFCHIKDINYAYGGATSDNQFVKATSGFHSELIVPGIKQEVNNIYLKQITASNNSKPNFDRILYIVAHQGNDYLNQPSVNPRTVVGNLYEQWEVLANFGAKHILINKFFNLKYLPRPPKNGRLKYVIKNLLSRFITRLHNAAIDFYVWLFRMKHKNVKLYILPMDKIWEEFQKPSVKKELGITDYENPCVVREDKGNTTTYTVCSNPGQHFYWDYIHPSTKIHRYVGYKTYQIVTAKTGN</sequence>
<dbReference type="PANTHER" id="PTHR46020">
    <property type="entry name" value="OSJNBB0059K02.9 PROTEIN"/>
    <property type="match status" value="1"/>
</dbReference>
<dbReference type="InterPro" id="IPR036514">
    <property type="entry name" value="SGNH_hydro_sf"/>
</dbReference>
<dbReference type="Gene3D" id="3.40.50.1110">
    <property type="entry name" value="SGNH hydrolase"/>
    <property type="match status" value="1"/>
</dbReference>
<dbReference type="EMBL" id="JEMT01025042">
    <property type="protein sequence ID" value="EXX61770.1"/>
    <property type="molecule type" value="Genomic_DNA"/>
</dbReference>
<dbReference type="PANTHER" id="PTHR46020:SF4">
    <property type="entry name" value="OS04G0650200 PROTEIN"/>
    <property type="match status" value="1"/>
</dbReference>
<dbReference type="GO" id="GO:0016788">
    <property type="term" value="F:hydrolase activity, acting on ester bonds"/>
    <property type="evidence" value="ECO:0007669"/>
    <property type="project" value="InterPro"/>
</dbReference>
<keyword evidence="3" id="KW-0812">Transmembrane</keyword>